<evidence type="ECO:0000313" key="2">
    <source>
        <dbReference type="Proteomes" id="UP000521943"/>
    </source>
</evidence>
<dbReference type="OrthoDB" id="3061378at2759"/>
<sequence>MAYLGAVAHQQEVAFDFENGELTFVTRKRESTATFVNGKDKEDQVSVNDTLNSNIERNGPAASPFPLLQANQGPTVYHLIASEGADNIRYLRNFDFPVALPYETEVPVFDARNPQLAFTDIVWDSLSSLPQLPGEVPMDSIITVGFTALLSSREDGKPEYLTLPLQFVVVHHLLKGAQEQAL</sequence>
<name>A0A8H6MBC9_9AGAR</name>
<protein>
    <submittedName>
        <fullName evidence="1">Uncharacterized protein</fullName>
    </submittedName>
</protein>
<keyword evidence="2" id="KW-1185">Reference proteome</keyword>
<organism evidence="1 2">
    <name type="scientific">Ephemerocybe angulata</name>
    <dbReference type="NCBI Taxonomy" id="980116"/>
    <lineage>
        <taxon>Eukaryota</taxon>
        <taxon>Fungi</taxon>
        <taxon>Dikarya</taxon>
        <taxon>Basidiomycota</taxon>
        <taxon>Agaricomycotina</taxon>
        <taxon>Agaricomycetes</taxon>
        <taxon>Agaricomycetidae</taxon>
        <taxon>Agaricales</taxon>
        <taxon>Agaricineae</taxon>
        <taxon>Psathyrellaceae</taxon>
        <taxon>Ephemerocybe</taxon>
    </lineage>
</organism>
<comment type="caution">
    <text evidence="1">The sequence shown here is derived from an EMBL/GenBank/DDBJ whole genome shotgun (WGS) entry which is preliminary data.</text>
</comment>
<proteinExistence type="predicted"/>
<gene>
    <name evidence="1" type="ORF">DFP72DRAFT_843837</name>
</gene>
<dbReference type="EMBL" id="JACGCI010000014">
    <property type="protein sequence ID" value="KAF6759694.1"/>
    <property type="molecule type" value="Genomic_DNA"/>
</dbReference>
<evidence type="ECO:0000313" key="1">
    <source>
        <dbReference type="EMBL" id="KAF6759694.1"/>
    </source>
</evidence>
<dbReference type="Proteomes" id="UP000521943">
    <property type="component" value="Unassembled WGS sequence"/>
</dbReference>
<accession>A0A8H6MBC9</accession>
<dbReference type="AlphaFoldDB" id="A0A8H6MBC9"/>
<reference evidence="1 2" key="1">
    <citation type="submission" date="2020-07" db="EMBL/GenBank/DDBJ databases">
        <title>Comparative genomics of pyrophilous fungi reveals a link between fire events and developmental genes.</title>
        <authorList>
            <consortium name="DOE Joint Genome Institute"/>
            <person name="Steindorff A.S."/>
            <person name="Carver A."/>
            <person name="Calhoun S."/>
            <person name="Stillman K."/>
            <person name="Liu H."/>
            <person name="Lipzen A."/>
            <person name="Pangilinan J."/>
            <person name="Labutti K."/>
            <person name="Bruns T.D."/>
            <person name="Grigoriev I.V."/>
        </authorList>
    </citation>
    <scope>NUCLEOTIDE SEQUENCE [LARGE SCALE GENOMIC DNA]</scope>
    <source>
        <strain evidence="1 2">CBS 144469</strain>
    </source>
</reference>